<evidence type="ECO:0000313" key="3">
    <source>
        <dbReference type="Proteomes" id="UP000823926"/>
    </source>
</evidence>
<reference evidence="2" key="1">
    <citation type="journal article" date="2021" name="PeerJ">
        <title>Extensive microbial diversity within the chicken gut microbiome revealed by metagenomics and culture.</title>
        <authorList>
            <person name="Gilroy R."/>
            <person name="Ravi A."/>
            <person name="Getino M."/>
            <person name="Pursley I."/>
            <person name="Horton D.L."/>
            <person name="Alikhan N.F."/>
            <person name="Baker D."/>
            <person name="Gharbi K."/>
            <person name="Hall N."/>
            <person name="Watson M."/>
            <person name="Adriaenssens E.M."/>
            <person name="Foster-Nyarko E."/>
            <person name="Jarju S."/>
            <person name="Secka A."/>
            <person name="Antonio M."/>
            <person name="Oren A."/>
            <person name="Chaudhuri R.R."/>
            <person name="La Ragione R."/>
            <person name="Hildebrand F."/>
            <person name="Pallen M.J."/>
        </authorList>
    </citation>
    <scope>NUCLEOTIDE SEQUENCE</scope>
    <source>
        <strain evidence="2">ChiBcec15-1070</strain>
    </source>
</reference>
<dbReference type="EMBL" id="DXHL01000033">
    <property type="protein sequence ID" value="HIW11278.1"/>
    <property type="molecule type" value="Genomic_DNA"/>
</dbReference>
<evidence type="ECO:0000259" key="1">
    <source>
        <dbReference type="Pfam" id="PF18942"/>
    </source>
</evidence>
<dbReference type="Pfam" id="PF18942">
    <property type="entry name" value="DUF5689"/>
    <property type="match status" value="1"/>
</dbReference>
<dbReference type="InterPro" id="IPR043744">
    <property type="entry name" value="DUF5689"/>
</dbReference>
<proteinExistence type="predicted"/>
<name>A0A9D1QEZ1_9BACT</name>
<feature type="domain" description="DUF5689" evidence="1">
    <location>
        <begin position="30"/>
        <end position="243"/>
    </location>
</feature>
<sequence>MLSVLAVLLGSCGYNRFGELPDAPERALRPNVTLSAVARFYAEGGHDLPDGTVVGGRVTTSDSAGNIYKMVVIQQGETPLALLTGTYDTYSAWQPGTTVAVRLDGLRVGKWEGMLAVGAPEPNYTTGIDYIASEAVLQRIVTRTDSSFIAPVDTLRVTVLEVSEALAGRLVRVTGGRFLKGGVATWSGEQSYVGTDGNRLQVYTSPYATFADYLLPAGEVELVGIVTVYREMVQLKISSTRDVFPVTQSQQAGSPI</sequence>
<organism evidence="2 3">
    <name type="scientific">Candidatus Rikenella faecigallinarum</name>
    <dbReference type="NCBI Taxonomy" id="2838745"/>
    <lineage>
        <taxon>Bacteria</taxon>
        <taxon>Pseudomonadati</taxon>
        <taxon>Bacteroidota</taxon>
        <taxon>Bacteroidia</taxon>
        <taxon>Bacteroidales</taxon>
        <taxon>Rikenellaceae</taxon>
        <taxon>Rikenella</taxon>
    </lineage>
</organism>
<dbReference type="Proteomes" id="UP000823926">
    <property type="component" value="Unassembled WGS sequence"/>
</dbReference>
<dbReference type="AlphaFoldDB" id="A0A9D1QEZ1"/>
<gene>
    <name evidence="2" type="ORF">H9888_07265</name>
</gene>
<evidence type="ECO:0000313" key="2">
    <source>
        <dbReference type="EMBL" id="HIW11278.1"/>
    </source>
</evidence>
<accession>A0A9D1QEZ1</accession>
<reference evidence="2" key="2">
    <citation type="submission" date="2021-04" db="EMBL/GenBank/DDBJ databases">
        <authorList>
            <person name="Gilroy R."/>
        </authorList>
    </citation>
    <scope>NUCLEOTIDE SEQUENCE</scope>
    <source>
        <strain evidence="2">ChiBcec15-1070</strain>
    </source>
</reference>
<protein>
    <recommendedName>
        <fullName evidence="1">DUF5689 domain-containing protein</fullName>
    </recommendedName>
</protein>
<comment type="caution">
    <text evidence="2">The sequence shown here is derived from an EMBL/GenBank/DDBJ whole genome shotgun (WGS) entry which is preliminary data.</text>
</comment>